<feature type="domain" description="Tryptophan synthase beta chain-like PALP" evidence="6">
    <location>
        <begin position="23"/>
        <end position="286"/>
    </location>
</feature>
<dbReference type="GO" id="GO:0019148">
    <property type="term" value="F:D-cysteine desulfhydrase activity"/>
    <property type="evidence" value="ECO:0007669"/>
    <property type="project" value="TreeGrafter"/>
</dbReference>
<name>A0A437PWV8_9BACT</name>
<feature type="active site" description="Nucleophile" evidence="4">
    <location>
        <position position="75"/>
    </location>
</feature>
<keyword evidence="8" id="KW-1185">Reference proteome</keyword>
<protein>
    <submittedName>
        <fullName evidence="7">Pyridoxal-phosphate dependent enzyme</fullName>
    </submittedName>
</protein>
<proteinExistence type="inferred from homology"/>
<dbReference type="InterPro" id="IPR036052">
    <property type="entry name" value="TrpB-like_PALP_sf"/>
</dbReference>
<gene>
    <name evidence="7" type="ORF">EOJ36_01730</name>
</gene>
<dbReference type="Pfam" id="PF00291">
    <property type="entry name" value="PALP"/>
    <property type="match status" value="1"/>
</dbReference>
<dbReference type="InterPro" id="IPR027278">
    <property type="entry name" value="ACCD_DCysDesulf"/>
</dbReference>
<accession>A0A437PWV8</accession>
<dbReference type="PANTHER" id="PTHR43780">
    <property type="entry name" value="1-AMINOCYCLOPROPANE-1-CARBOXYLATE DEAMINASE-RELATED"/>
    <property type="match status" value="1"/>
</dbReference>
<keyword evidence="3 5" id="KW-0663">Pyridoxal phosphate</keyword>
<comment type="cofactor">
    <cofactor evidence="1">
        <name>pyridoxal 5'-phosphate</name>
        <dbReference type="ChEBI" id="CHEBI:597326"/>
    </cofactor>
</comment>
<dbReference type="EMBL" id="SACY01000001">
    <property type="protein sequence ID" value="RVU26741.1"/>
    <property type="molecule type" value="Genomic_DNA"/>
</dbReference>
<evidence type="ECO:0000256" key="4">
    <source>
        <dbReference type="PIRSR" id="PIRSR006278-1"/>
    </source>
</evidence>
<dbReference type="PIRSF" id="PIRSF006278">
    <property type="entry name" value="ACCD_DCysDesulf"/>
    <property type="match status" value="1"/>
</dbReference>
<evidence type="ECO:0000256" key="5">
    <source>
        <dbReference type="PIRSR" id="PIRSR006278-2"/>
    </source>
</evidence>
<comment type="caution">
    <text evidence="7">The sequence shown here is derived from an EMBL/GenBank/DDBJ whole genome shotgun (WGS) entry which is preliminary data.</text>
</comment>
<dbReference type="RefSeq" id="WP_127802293.1">
    <property type="nucleotide sequence ID" value="NZ_SACY01000001.1"/>
</dbReference>
<evidence type="ECO:0000256" key="1">
    <source>
        <dbReference type="ARBA" id="ARBA00001933"/>
    </source>
</evidence>
<dbReference type="SUPFAM" id="SSF53686">
    <property type="entry name" value="Tryptophan synthase beta subunit-like PLP-dependent enzymes"/>
    <property type="match status" value="1"/>
</dbReference>
<reference evidence="7 8" key="1">
    <citation type="submission" date="2019-01" db="EMBL/GenBank/DDBJ databases">
        <authorList>
            <person name="Chen W.-M."/>
        </authorList>
    </citation>
    <scope>NUCLEOTIDE SEQUENCE [LARGE SCALE GENOMIC DNA]</scope>
    <source>
        <strain evidence="7 8">FSY-15</strain>
    </source>
</reference>
<dbReference type="OrthoDB" id="9801249at2"/>
<comment type="similarity">
    <text evidence="2">Belongs to the ACC deaminase/D-cysteine desulfhydrase family.</text>
</comment>
<dbReference type="PANTHER" id="PTHR43780:SF2">
    <property type="entry name" value="1-AMINOCYCLOPROPANE-1-CARBOXYLATE DEAMINASE-RELATED"/>
    <property type="match status" value="1"/>
</dbReference>
<evidence type="ECO:0000256" key="2">
    <source>
        <dbReference type="ARBA" id="ARBA00008639"/>
    </source>
</evidence>
<dbReference type="InterPro" id="IPR001926">
    <property type="entry name" value="TrpB-like_PALP"/>
</dbReference>
<evidence type="ECO:0000256" key="3">
    <source>
        <dbReference type="ARBA" id="ARBA00022898"/>
    </source>
</evidence>
<dbReference type="Gene3D" id="3.40.50.1100">
    <property type="match status" value="2"/>
</dbReference>
<evidence type="ECO:0000313" key="7">
    <source>
        <dbReference type="EMBL" id="RVU26741.1"/>
    </source>
</evidence>
<dbReference type="Proteomes" id="UP000282832">
    <property type="component" value="Unassembled WGS sequence"/>
</dbReference>
<evidence type="ECO:0000259" key="6">
    <source>
        <dbReference type="Pfam" id="PF00291"/>
    </source>
</evidence>
<organism evidence="7 8">
    <name type="scientific">Sandaracinomonas limnophila</name>
    <dbReference type="NCBI Taxonomy" id="1862386"/>
    <lineage>
        <taxon>Bacteria</taxon>
        <taxon>Pseudomonadati</taxon>
        <taxon>Bacteroidota</taxon>
        <taxon>Cytophagia</taxon>
        <taxon>Cytophagales</taxon>
        <taxon>Flectobacillaceae</taxon>
        <taxon>Sandaracinomonas</taxon>
    </lineage>
</organism>
<dbReference type="AlphaFoldDB" id="A0A437PWV8"/>
<feature type="modified residue" description="N6-(pyridoxal phosphate)lysine" evidence="5">
    <location>
        <position position="48"/>
    </location>
</feature>
<sequence>MDVISFEKEFINLPSPVQSLEHPLFEKYGVEVLIKRDDLLHPIVSGNKWRKLKEYLLIAQKQGNKGIISFGGAYSNHLYALSYVCNSLNLSFDAIIRGNELNSTSNVYLEQMNSWGTNLHFVNREDYREKIAPIGVITTNKLIIPEGGFSEIGVDSMIGLANELENITFNHLFTAVGTGTTIIGLGRFLNQKTIHGILSLKNKSEIQDHLNQTLRNSSNVIIWDQFIQKKYGKKNTELEQFCIDFKSHFGFEIEPIYTGLMIQSVFQLIEDKYFETGTKILLLHSGGIK</sequence>
<evidence type="ECO:0000313" key="8">
    <source>
        <dbReference type="Proteomes" id="UP000282832"/>
    </source>
</evidence>